<keyword evidence="2" id="KW-1185">Reference proteome</keyword>
<dbReference type="EMBL" id="LXQA010058021">
    <property type="protein sequence ID" value="MCI05236.1"/>
    <property type="molecule type" value="Genomic_DNA"/>
</dbReference>
<organism evidence="1 2">
    <name type="scientific">Trifolium medium</name>
    <dbReference type="NCBI Taxonomy" id="97028"/>
    <lineage>
        <taxon>Eukaryota</taxon>
        <taxon>Viridiplantae</taxon>
        <taxon>Streptophyta</taxon>
        <taxon>Embryophyta</taxon>
        <taxon>Tracheophyta</taxon>
        <taxon>Spermatophyta</taxon>
        <taxon>Magnoliopsida</taxon>
        <taxon>eudicotyledons</taxon>
        <taxon>Gunneridae</taxon>
        <taxon>Pentapetalae</taxon>
        <taxon>rosids</taxon>
        <taxon>fabids</taxon>
        <taxon>Fabales</taxon>
        <taxon>Fabaceae</taxon>
        <taxon>Papilionoideae</taxon>
        <taxon>50 kb inversion clade</taxon>
        <taxon>NPAAA clade</taxon>
        <taxon>Hologalegina</taxon>
        <taxon>IRL clade</taxon>
        <taxon>Trifolieae</taxon>
        <taxon>Trifolium</taxon>
    </lineage>
</organism>
<dbReference type="GO" id="GO:0016592">
    <property type="term" value="C:mediator complex"/>
    <property type="evidence" value="ECO:0007669"/>
    <property type="project" value="InterPro"/>
</dbReference>
<dbReference type="Proteomes" id="UP000265520">
    <property type="component" value="Unassembled WGS sequence"/>
</dbReference>
<evidence type="ECO:0000313" key="2">
    <source>
        <dbReference type="Proteomes" id="UP000265520"/>
    </source>
</evidence>
<dbReference type="PANTHER" id="PTHR33739">
    <property type="entry name" value="OS07G0681500 PROTEIN"/>
    <property type="match status" value="1"/>
</dbReference>
<dbReference type="GO" id="GO:2000762">
    <property type="term" value="P:regulation of phenylpropanoid metabolic process"/>
    <property type="evidence" value="ECO:0007669"/>
    <property type="project" value="InterPro"/>
</dbReference>
<proteinExistence type="predicted"/>
<reference evidence="1 2" key="1">
    <citation type="journal article" date="2018" name="Front. Plant Sci.">
        <title>Red Clover (Trifolium pratense) and Zigzag Clover (T. medium) - A Picture of Genomic Similarities and Differences.</title>
        <authorList>
            <person name="Dluhosova J."/>
            <person name="Istvanek J."/>
            <person name="Nedelnik J."/>
            <person name="Repkova J."/>
        </authorList>
    </citation>
    <scope>NUCLEOTIDE SEQUENCE [LARGE SCALE GENOMIC DNA]</scope>
    <source>
        <strain evidence="2">cv. 10/8</strain>
        <tissue evidence="1">Leaf</tissue>
    </source>
</reference>
<comment type="caution">
    <text evidence="1">The sequence shown here is derived from an EMBL/GenBank/DDBJ whole genome shotgun (WGS) entry which is preliminary data.</text>
</comment>
<gene>
    <name evidence="1" type="ORF">A2U01_0026286</name>
</gene>
<dbReference type="AlphaFoldDB" id="A0A392P1K9"/>
<name>A0A392P1K9_9FABA</name>
<protein>
    <submittedName>
        <fullName evidence="1">Mediator of RNA polymerase II transcription subunit</fullName>
    </submittedName>
</protein>
<accession>A0A392P1K9</accession>
<dbReference type="PANTHER" id="PTHR33739:SF5">
    <property type="entry name" value="MEDIATOR OF RNA POLYMERASE II TRANSCRIPTION SUBUNIT 33A"/>
    <property type="match status" value="1"/>
</dbReference>
<dbReference type="InterPro" id="IPR039638">
    <property type="entry name" value="MED33A/B"/>
</dbReference>
<sequence>MDRVMKSVDGVLHLSNIFGMSQNEPGTVVVEFIFSIVWQLLDALLDDEGLLEFTPEKKSRWATLYQDMELDGHDNYSDKKTEQNENLRNANTLMAVELIGRFLQDKISSRILCLARRNLYACTLAKFCSTAAAAGIKFISTKKIKNSKSRGISAFDFR</sequence>
<evidence type="ECO:0000313" key="1">
    <source>
        <dbReference type="EMBL" id="MCI05236.1"/>
    </source>
</evidence>